<feature type="binding site" evidence="9">
    <location>
        <position position="151"/>
    </location>
    <ligand>
        <name>substrate</name>
    </ligand>
</feature>
<evidence type="ECO:0000256" key="9">
    <source>
        <dbReference type="HAMAP-Rule" id="MF_00145"/>
    </source>
</evidence>
<dbReference type="SUPFAM" id="SSF53748">
    <property type="entry name" value="Phosphoglycerate kinase"/>
    <property type="match status" value="1"/>
</dbReference>
<keyword evidence="8 9" id="KW-0067">ATP-binding</keyword>
<keyword evidence="12" id="KW-1185">Reference proteome</keyword>
<feature type="binding site" evidence="9">
    <location>
        <position position="323"/>
    </location>
    <ligand>
        <name>ATP</name>
        <dbReference type="ChEBI" id="CHEBI:30616"/>
    </ligand>
</feature>
<feature type="binding site" evidence="9">
    <location>
        <position position="118"/>
    </location>
    <ligand>
        <name>substrate</name>
    </ligand>
</feature>
<reference evidence="11" key="2">
    <citation type="submission" date="2021-08" db="EMBL/GenBank/DDBJ databases">
        <authorList>
            <person name="Tani A."/>
            <person name="Ola A."/>
            <person name="Ogura Y."/>
            <person name="Katsura K."/>
            <person name="Hayashi T."/>
        </authorList>
    </citation>
    <scope>NUCLEOTIDE SEQUENCE</scope>
    <source>
        <strain evidence="11">DSM 17168</strain>
    </source>
</reference>
<feature type="binding site" evidence="9">
    <location>
        <begin position="59"/>
        <end position="62"/>
    </location>
    <ligand>
        <name>substrate</name>
    </ligand>
</feature>
<feature type="binding site" evidence="9">
    <location>
        <position position="36"/>
    </location>
    <ligand>
        <name>substrate</name>
    </ligand>
</feature>
<keyword evidence="9" id="KW-0963">Cytoplasm</keyword>
<evidence type="ECO:0000256" key="3">
    <source>
        <dbReference type="ARBA" id="ARBA00011245"/>
    </source>
</evidence>
<dbReference type="HAMAP" id="MF_00145">
    <property type="entry name" value="Phosphoglyc_kinase"/>
    <property type="match status" value="1"/>
</dbReference>
<dbReference type="InterPro" id="IPR015824">
    <property type="entry name" value="Phosphoglycerate_kinase_N"/>
</dbReference>
<evidence type="ECO:0000256" key="6">
    <source>
        <dbReference type="ARBA" id="ARBA00022741"/>
    </source>
</evidence>
<dbReference type="Pfam" id="PF00162">
    <property type="entry name" value="PGK"/>
    <property type="match status" value="1"/>
</dbReference>
<keyword evidence="7 9" id="KW-0418">Kinase</keyword>
<comment type="subunit">
    <text evidence="3 9">Monomer.</text>
</comment>
<dbReference type="EMBL" id="BPQQ01000086">
    <property type="protein sequence ID" value="GJE03646.1"/>
    <property type="molecule type" value="Genomic_DNA"/>
</dbReference>
<comment type="caution">
    <text evidence="11">The sequence shown here is derived from an EMBL/GenBank/DDBJ whole genome shotgun (WGS) entry which is preliminary data.</text>
</comment>
<feature type="binding site" evidence="9">
    <location>
        <begin position="353"/>
        <end position="356"/>
    </location>
    <ligand>
        <name>ATP</name>
        <dbReference type="ChEBI" id="CHEBI:30616"/>
    </ligand>
</feature>
<keyword evidence="5 9" id="KW-0808">Transferase</keyword>
<dbReference type="GO" id="GO:0016301">
    <property type="term" value="F:kinase activity"/>
    <property type="evidence" value="ECO:0007669"/>
    <property type="project" value="UniProtKB-KW"/>
</dbReference>
<gene>
    <name evidence="11" type="primary">pgk_2</name>
    <name evidence="9" type="synonym">pgk</name>
    <name evidence="11" type="ORF">GMJLKIPL_5603</name>
</gene>
<evidence type="ECO:0000256" key="2">
    <source>
        <dbReference type="ARBA" id="ARBA00008982"/>
    </source>
</evidence>
<evidence type="ECO:0000313" key="12">
    <source>
        <dbReference type="Proteomes" id="UP001055153"/>
    </source>
</evidence>
<dbReference type="PANTHER" id="PTHR11406">
    <property type="entry name" value="PHOSPHOGLYCERATE KINASE"/>
    <property type="match status" value="1"/>
</dbReference>
<sequence length="400" mass="41768">MTLKSVHDVELSCRRLLIRADLNVPMKNGVVADATRIERFAAGLKPLLANGARAVVLSHLGRPDGMPRPELSLEPVAAALGRALGKDVAFCEVVSGPVAEKAAAALGPGDVLVCENLRFDPREEANDASLAEELAALGDLYVNDAFSCAHRAHASTVAITEHLPAVAGPLMLAEISALTQALDAPLRPAVALVGGAKVSSKIDLLINLVGKVDAVVVGGGMANTFLAANGLPVGKSLHEPAQFETVRKILARAQDCGCEIVLPVDIVWTDRFESGAEAHVAELDHCPEYGMILDAGPRSIERIWDIFAGAKTILWNGPLGAFEIEPFDHATEAVAVEAARLTRAGQVRSIAGGGDTVAALNAAGVTDDFTYVSTAGGAFLEWIEGKELPGVSVLKAPQLV</sequence>
<accession>A0ABQ4SMW9</accession>
<evidence type="ECO:0000256" key="8">
    <source>
        <dbReference type="ARBA" id="ARBA00022840"/>
    </source>
</evidence>
<comment type="catalytic activity">
    <reaction evidence="1 9 10">
        <text>(2R)-3-phosphoglycerate + ATP = (2R)-3-phospho-glyceroyl phosphate + ADP</text>
        <dbReference type="Rhea" id="RHEA:14801"/>
        <dbReference type="ChEBI" id="CHEBI:30616"/>
        <dbReference type="ChEBI" id="CHEBI:57604"/>
        <dbReference type="ChEBI" id="CHEBI:58272"/>
        <dbReference type="ChEBI" id="CHEBI:456216"/>
        <dbReference type="EC" id="2.7.2.3"/>
    </reaction>
</comment>
<evidence type="ECO:0000256" key="1">
    <source>
        <dbReference type="ARBA" id="ARBA00000642"/>
    </source>
</evidence>
<organism evidence="11 12">
    <name type="scientific">Methylobacterium isbiliense</name>
    <dbReference type="NCBI Taxonomy" id="315478"/>
    <lineage>
        <taxon>Bacteria</taxon>
        <taxon>Pseudomonadati</taxon>
        <taxon>Pseudomonadota</taxon>
        <taxon>Alphaproteobacteria</taxon>
        <taxon>Hyphomicrobiales</taxon>
        <taxon>Methylobacteriaceae</taxon>
        <taxon>Methylobacterium</taxon>
    </lineage>
</organism>
<dbReference type="InterPro" id="IPR001576">
    <property type="entry name" value="Phosphoglycerate_kinase"/>
</dbReference>
<evidence type="ECO:0000256" key="4">
    <source>
        <dbReference type="ARBA" id="ARBA00013061"/>
    </source>
</evidence>
<dbReference type="Proteomes" id="UP001055153">
    <property type="component" value="Unassembled WGS sequence"/>
</dbReference>
<reference evidence="11" key="1">
    <citation type="journal article" date="2021" name="Front. Microbiol.">
        <title>Comprehensive Comparative Genomics and Phenotyping of Methylobacterium Species.</title>
        <authorList>
            <person name="Alessa O."/>
            <person name="Ogura Y."/>
            <person name="Fujitani Y."/>
            <person name="Takami H."/>
            <person name="Hayashi T."/>
            <person name="Sahin N."/>
            <person name="Tani A."/>
        </authorList>
    </citation>
    <scope>NUCLEOTIDE SEQUENCE</scope>
    <source>
        <strain evidence="11">DSM 17168</strain>
    </source>
</reference>
<dbReference type="PIRSF" id="PIRSF000724">
    <property type="entry name" value="Pgk"/>
    <property type="match status" value="1"/>
</dbReference>
<protein>
    <recommendedName>
        <fullName evidence="4 9">Phosphoglycerate kinase</fullName>
        <ecNumber evidence="4 9">2.7.2.3</ecNumber>
    </recommendedName>
</protein>
<keyword evidence="11" id="KW-0378">Hydrolase</keyword>
<comment type="similarity">
    <text evidence="2 9 10">Belongs to the phosphoglycerate kinase family.</text>
</comment>
<evidence type="ECO:0000256" key="7">
    <source>
        <dbReference type="ARBA" id="ARBA00022777"/>
    </source>
</evidence>
<dbReference type="PRINTS" id="PR00477">
    <property type="entry name" value="PHGLYCKINASE"/>
</dbReference>
<comment type="pathway">
    <text evidence="9">Carbohydrate degradation; glycolysis; pyruvate from D-glyceraldehyde 3-phosphate: step 2/5.</text>
</comment>
<keyword evidence="9" id="KW-0324">Glycolysis</keyword>
<dbReference type="GO" id="GO:0016787">
    <property type="term" value="F:hydrolase activity"/>
    <property type="evidence" value="ECO:0007669"/>
    <property type="project" value="UniProtKB-KW"/>
</dbReference>
<dbReference type="RefSeq" id="WP_238241023.1">
    <property type="nucleotide sequence ID" value="NZ_BPQQ01000086.1"/>
</dbReference>
<dbReference type="EC" id="2.7.2.3" evidence="4 9"/>
<comment type="caution">
    <text evidence="9">Lacks conserved residue(s) required for the propagation of feature annotation.</text>
</comment>
<dbReference type="Gene3D" id="3.40.50.1260">
    <property type="entry name" value="Phosphoglycerate kinase, N-terminal domain"/>
    <property type="match status" value="2"/>
</dbReference>
<proteinExistence type="inferred from homology"/>
<name>A0ABQ4SMW9_9HYPH</name>
<evidence type="ECO:0000256" key="10">
    <source>
        <dbReference type="RuleBase" id="RU000532"/>
    </source>
</evidence>
<dbReference type="InterPro" id="IPR036043">
    <property type="entry name" value="Phosphoglycerate_kinase_sf"/>
</dbReference>
<feature type="binding site" evidence="9">
    <location>
        <begin position="21"/>
        <end position="23"/>
    </location>
    <ligand>
        <name>substrate</name>
    </ligand>
</feature>
<keyword evidence="6 9" id="KW-0547">Nucleotide-binding</keyword>
<feature type="binding site" evidence="9">
    <location>
        <position position="201"/>
    </location>
    <ligand>
        <name>ATP</name>
        <dbReference type="ChEBI" id="CHEBI:30616"/>
    </ligand>
</feature>
<evidence type="ECO:0000313" key="11">
    <source>
        <dbReference type="EMBL" id="GJE03646.1"/>
    </source>
</evidence>
<comment type="subcellular location">
    <subcellularLocation>
        <location evidence="9">Cytoplasm</location>
    </subcellularLocation>
</comment>
<evidence type="ECO:0000256" key="5">
    <source>
        <dbReference type="ARBA" id="ARBA00022679"/>
    </source>
</evidence>
<dbReference type="PANTHER" id="PTHR11406:SF23">
    <property type="entry name" value="PHOSPHOGLYCERATE KINASE 1, CHLOROPLASTIC-RELATED"/>
    <property type="match status" value="1"/>
</dbReference>